<name>A0A1A9F0X8_9GAMM</name>
<proteinExistence type="predicted"/>
<dbReference type="PANTHER" id="PTHR44591:SF3">
    <property type="entry name" value="RESPONSE REGULATORY DOMAIN-CONTAINING PROTEIN"/>
    <property type="match status" value="1"/>
</dbReference>
<reference evidence="5" key="1">
    <citation type="submission" date="2016-05" db="EMBL/GenBank/DDBJ databases">
        <authorList>
            <person name="Baek K."/>
            <person name="Yang S.-J."/>
        </authorList>
    </citation>
    <scope>NUCLEOTIDE SEQUENCE [LARGE SCALE GENOMIC DNA]</scope>
    <source>
        <strain evidence="5">ST58-10</strain>
    </source>
</reference>
<dbReference type="Gene3D" id="3.40.50.2300">
    <property type="match status" value="1"/>
</dbReference>
<dbReference type="KEGG" id="mars:A8C75_15495"/>
<evidence type="ECO:0000256" key="1">
    <source>
        <dbReference type="ARBA" id="ARBA00022553"/>
    </source>
</evidence>
<dbReference type="AlphaFoldDB" id="A0A1A9F0X8"/>
<dbReference type="InterPro" id="IPR050595">
    <property type="entry name" value="Bact_response_regulator"/>
</dbReference>
<dbReference type="RefSeq" id="WP_067384360.1">
    <property type="nucleotide sequence ID" value="NZ_CP015839.1"/>
</dbReference>
<evidence type="ECO:0000313" key="4">
    <source>
        <dbReference type="EMBL" id="ANG63742.1"/>
    </source>
</evidence>
<dbReference type="GO" id="GO:0000160">
    <property type="term" value="P:phosphorelay signal transduction system"/>
    <property type="evidence" value="ECO:0007669"/>
    <property type="project" value="InterPro"/>
</dbReference>
<dbReference type="InterPro" id="IPR011006">
    <property type="entry name" value="CheY-like_superfamily"/>
</dbReference>
<keyword evidence="1 2" id="KW-0597">Phosphoprotein</keyword>
<dbReference type="OrthoDB" id="9800897at2"/>
<dbReference type="InterPro" id="IPR001789">
    <property type="entry name" value="Sig_transdc_resp-reg_receiver"/>
</dbReference>
<evidence type="ECO:0000259" key="3">
    <source>
        <dbReference type="PROSITE" id="PS50110"/>
    </source>
</evidence>
<protein>
    <recommendedName>
        <fullName evidence="3">Response regulatory domain-containing protein</fullName>
    </recommendedName>
</protein>
<dbReference type="STRING" id="1821621.A8C75_15495"/>
<dbReference type="EMBL" id="CP015839">
    <property type="protein sequence ID" value="ANG63742.1"/>
    <property type="molecule type" value="Genomic_DNA"/>
</dbReference>
<dbReference type="PANTHER" id="PTHR44591">
    <property type="entry name" value="STRESS RESPONSE REGULATOR PROTEIN 1"/>
    <property type="match status" value="1"/>
</dbReference>
<organism evidence="4 5">
    <name type="scientific">Marinobacterium aestuarii</name>
    <dbReference type="NCBI Taxonomy" id="1821621"/>
    <lineage>
        <taxon>Bacteria</taxon>
        <taxon>Pseudomonadati</taxon>
        <taxon>Pseudomonadota</taxon>
        <taxon>Gammaproteobacteria</taxon>
        <taxon>Oceanospirillales</taxon>
        <taxon>Oceanospirillaceae</taxon>
        <taxon>Marinobacterium</taxon>
    </lineage>
</organism>
<dbReference type="SUPFAM" id="SSF52172">
    <property type="entry name" value="CheY-like"/>
    <property type="match status" value="1"/>
</dbReference>
<dbReference type="Proteomes" id="UP000078070">
    <property type="component" value="Chromosome"/>
</dbReference>
<dbReference type="SMART" id="SM00448">
    <property type="entry name" value="REC"/>
    <property type="match status" value="1"/>
</dbReference>
<feature type="domain" description="Response regulatory" evidence="3">
    <location>
        <begin position="6"/>
        <end position="123"/>
    </location>
</feature>
<dbReference type="PROSITE" id="PS50110">
    <property type="entry name" value="RESPONSE_REGULATORY"/>
    <property type="match status" value="1"/>
</dbReference>
<feature type="modified residue" description="4-aspartylphosphate" evidence="2">
    <location>
        <position position="56"/>
    </location>
</feature>
<accession>A0A1A9F0X8</accession>
<keyword evidence="5" id="KW-1185">Reference proteome</keyword>
<sequence length="129" mass="13855">MTELDRVLYVEDDEDIRVVAQVALEMVGGLNVKVCSSGDQALAEAEAFAPQLILLDVMMPGLDGPMTLAGLRQIPALAQTPVLFMTAKVQPSEVEHYRSLGAVDVLSKPFDPMSLADQLKSIWGGLNDG</sequence>
<evidence type="ECO:0000256" key="2">
    <source>
        <dbReference type="PROSITE-ProRule" id="PRU00169"/>
    </source>
</evidence>
<dbReference type="Pfam" id="PF00072">
    <property type="entry name" value="Response_reg"/>
    <property type="match status" value="1"/>
</dbReference>
<reference evidence="4 5" key="2">
    <citation type="journal article" date="2018" name="Int. J. Syst. Evol. Microbiol.">
        <title>Marinobacterium aestuarii sp. nov., a benzene-degrading marine bacterium isolated from estuary sediment.</title>
        <authorList>
            <person name="Bae S.S."/>
            <person name="Jung J."/>
            <person name="Chung D."/>
            <person name="Baek K."/>
        </authorList>
    </citation>
    <scope>NUCLEOTIDE SEQUENCE [LARGE SCALE GENOMIC DNA]</scope>
    <source>
        <strain evidence="4 5">ST58-10</strain>
    </source>
</reference>
<gene>
    <name evidence="4" type="ORF">A8C75_15495</name>
</gene>
<evidence type="ECO:0000313" key="5">
    <source>
        <dbReference type="Proteomes" id="UP000078070"/>
    </source>
</evidence>